<feature type="domain" description="Glucose/Sorbosone dehydrogenase" evidence="2">
    <location>
        <begin position="50"/>
        <end position="263"/>
    </location>
</feature>
<dbReference type="GO" id="GO:0005509">
    <property type="term" value="F:calcium ion binding"/>
    <property type="evidence" value="ECO:0007669"/>
    <property type="project" value="InterPro"/>
</dbReference>
<dbReference type="Pfam" id="PF05345">
    <property type="entry name" value="He_PIG"/>
    <property type="match status" value="1"/>
</dbReference>
<dbReference type="Proteomes" id="UP000282656">
    <property type="component" value="Unassembled WGS sequence"/>
</dbReference>
<keyword evidence="1" id="KW-0732">Signal</keyword>
<dbReference type="AlphaFoldDB" id="A0A3A8QHJ4"/>
<accession>A0A3A8QHJ4</accession>
<proteinExistence type="predicted"/>
<gene>
    <name evidence="3" type="ORF">D7X96_20155</name>
</gene>
<comment type="caution">
    <text evidence="3">The sequence shown here is derived from an EMBL/GenBank/DDBJ whole genome shotgun (WGS) entry which is preliminary data.</text>
</comment>
<dbReference type="InterPro" id="IPR011042">
    <property type="entry name" value="6-blade_b-propeller_TolB-like"/>
</dbReference>
<dbReference type="RefSeq" id="WP_121770479.1">
    <property type="nucleotide sequence ID" value="NZ_RAWM01000053.1"/>
</dbReference>
<evidence type="ECO:0000313" key="3">
    <source>
        <dbReference type="EMBL" id="RKH67171.1"/>
    </source>
</evidence>
<dbReference type="InterPro" id="IPR012938">
    <property type="entry name" value="Glc/Sorbosone_DH"/>
</dbReference>
<keyword evidence="4" id="KW-1185">Reference proteome</keyword>
<dbReference type="PANTHER" id="PTHR19328:SF13">
    <property type="entry name" value="HIPL1 PROTEIN"/>
    <property type="match status" value="1"/>
</dbReference>
<sequence>MRSLLPWLALALLTAFAAQAQFRIPIPPPGAYGTEVTTFAGGDALLEASGLIWAPDASNRLFVLLKSGKVQVIQNGSLLPTPFINEPVGTEGEQGLQSLVFDPDFATNHYVYVFVTRPDFTYTAQILRFMDVGGVGINRTVIVDDIPAGTIHNGGGMAFGPDGLLYFGVGDRGTKAGGGDDLTLLASKINRVHKDGTTPSDNPFYDGDGPNNDLIWARGFRNPFRMRFEPGTGKLWVNVAGEVSEQIFRVGRGDHAGWATYENNQPEGFLTPLVAYLPGSWELYFFTPTGAVRQNGVTTFTVQGSQPVTALRKGRKVTVREVLDPSFNGTWIITGFPTPYSFTVDQPGPDAASGGGWLRTDIMGEAVVGGAFSEGSLFPAEYQGNYFFADFTGNVYRVVLATDGTVERVPLVLCYDDREVFTDVAMGPDGALYVMSYAGAIYRLTPVPAGQGVVASEQDLAIPEGGTKTFTVSLAMPPSAPTYVLVERREEDSDIRVTSGQELLFTAANWNVPRTVTLSAAQDADADIDHATITFSMDQGYPAGIPGAEVHVRTEEDEVQSLQLSATAVDLEEGSSDTFTVALAYAPTAPLTVTVARTSGSEDVSLTGGATLTFAPQDGTAAKTVTLAAAQDADGEDDLAVLTVSAPGLASRTVSVTARDVASVPVITSTPATQATVGVPYAYTVTATGRPAPSLVLEEGPQGMTLDPESGLLSWTSQAEATVAVAVRASNGQAPDAVQTFQLQVQQPEVADAGTEPDGGGIQDAGTSMDAGIVADAGSTQDGGTVPNPMGGDVSGCGCGATAIPGVLGWWLLSGLLWKPRRARR</sequence>
<dbReference type="InterPro" id="IPR011041">
    <property type="entry name" value="Quinoprot_gluc/sorb_DH_b-prop"/>
</dbReference>
<protein>
    <recommendedName>
        <fullName evidence="2">Glucose/Sorbosone dehydrogenase domain-containing protein</fullName>
    </recommendedName>
</protein>
<name>A0A3A8QHJ4_9BACT</name>
<evidence type="ECO:0000256" key="1">
    <source>
        <dbReference type="SAM" id="SignalP"/>
    </source>
</evidence>
<evidence type="ECO:0000259" key="2">
    <source>
        <dbReference type="Pfam" id="PF07995"/>
    </source>
</evidence>
<dbReference type="InterPro" id="IPR015919">
    <property type="entry name" value="Cadherin-like_sf"/>
</dbReference>
<dbReference type="PANTHER" id="PTHR19328">
    <property type="entry name" value="HEDGEHOG-INTERACTING PROTEIN"/>
    <property type="match status" value="1"/>
</dbReference>
<dbReference type="Gene3D" id="2.120.10.30">
    <property type="entry name" value="TolB, C-terminal domain"/>
    <property type="match status" value="1"/>
</dbReference>
<evidence type="ECO:0000313" key="4">
    <source>
        <dbReference type="Proteomes" id="UP000282656"/>
    </source>
</evidence>
<dbReference type="Pfam" id="PF07995">
    <property type="entry name" value="GSDH"/>
    <property type="match status" value="1"/>
</dbReference>
<dbReference type="EMBL" id="RAWM01000053">
    <property type="protein sequence ID" value="RKH67171.1"/>
    <property type="molecule type" value="Genomic_DNA"/>
</dbReference>
<dbReference type="InterPro" id="IPR013783">
    <property type="entry name" value="Ig-like_fold"/>
</dbReference>
<dbReference type="GO" id="GO:0016020">
    <property type="term" value="C:membrane"/>
    <property type="evidence" value="ECO:0007669"/>
    <property type="project" value="InterPro"/>
</dbReference>
<organism evidence="3 4">
    <name type="scientific">Corallococcus interemptor</name>
    <dbReference type="NCBI Taxonomy" id="2316720"/>
    <lineage>
        <taxon>Bacteria</taxon>
        <taxon>Pseudomonadati</taxon>
        <taxon>Myxococcota</taxon>
        <taxon>Myxococcia</taxon>
        <taxon>Myxococcales</taxon>
        <taxon>Cystobacterineae</taxon>
        <taxon>Myxococcaceae</taxon>
        <taxon>Corallococcus</taxon>
    </lineage>
</organism>
<dbReference type="SUPFAM" id="SSF49313">
    <property type="entry name" value="Cadherin-like"/>
    <property type="match status" value="1"/>
</dbReference>
<dbReference type="SUPFAM" id="SSF50952">
    <property type="entry name" value="Soluble quinoprotein glucose dehydrogenase"/>
    <property type="match status" value="1"/>
</dbReference>
<reference evidence="4" key="1">
    <citation type="submission" date="2018-09" db="EMBL/GenBank/DDBJ databases">
        <authorList>
            <person name="Livingstone P.G."/>
            <person name="Whitworth D.E."/>
        </authorList>
    </citation>
    <scope>NUCLEOTIDE SEQUENCE [LARGE SCALE GENOMIC DNA]</scope>
    <source>
        <strain evidence="4">AB047A</strain>
    </source>
</reference>
<feature type="signal peptide" evidence="1">
    <location>
        <begin position="1"/>
        <end position="20"/>
    </location>
</feature>
<feature type="chain" id="PRO_5017363759" description="Glucose/Sorbosone dehydrogenase domain-containing protein" evidence="1">
    <location>
        <begin position="21"/>
        <end position="825"/>
    </location>
</feature>
<dbReference type="OrthoDB" id="9770043at2"/>
<dbReference type="Gene3D" id="2.60.40.10">
    <property type="entry name" value="Immunoglobulins"/>
    <property type="match status" value="1"/>
</dbReference>